<dbReference type="Proteomes" id="UP000278962">
    <property type="component" value="Unassembled WGS sequence"/>
</dbReference>
<dbReference type="Gene3D" id="3.60.40.10">
    <property type="entry name" value="PPM-type phosphatase domain"/>
    <property type="match status" value="1"/>
</dbReference>
<dbReference type="PANTHER" id="PTHR43156:SF2">
    <property type="entry name" value="STAGE II SPORULATION PROTEIN E"/>
    <property type="match status" value="1"/>
</dbReference>
<feature type="transmembrane region" description="Helical" evidence="4">
    <location>
        <begin position="176"/>
        <end position="199"/>
    </location>
</feature>
<dbReference type="Pfam" id="PF07228">
    <property type="entry name" value="SpoIIE"/>
    <property type="match status" value="1"/>
</dbReference>
<reference evidence="7 8" key="1">
    <citation type="submission" date="2018-10" db="EMBL/GenBank/DDBJ databases">
        <title>Genomic Encyclopedia of Archaeal and Bacterial Type Strains, Phase II (KMG-II): from individual species to whole genera.</title>
        <authorList>
            <person name="Goeker M."/>
        </authorList>
    </citation>
    <scope>NUCLEOTIDE SEQUENCE [LARGE SCALE GENOMIC DNA]</scope>
    <source>
        <strain evidence="7 8">DSM 14954</strain>
    </source>
</reference>
<feature type="domain" description="HAMP" evidence="5">
    <location>
        <begin position="200"/>
        <end position="252"/>
    </location>
</feature>
<dbReference type="InterPro" id="IPR013656">
    <property type="entry name" value="PAS_4"/>
</dbReference>
<keyword evidence="3 4" id="KW-1133">Transmembrane helix</keyword>
<feature type="domain" description="PPM-type phosphatase" evidence="6">
    <location>
        <begin position="554"/>
        <end position="770"/>
    </location>
</feature>
<dbReference type="Pfam" id="PF13185">
    <property type="entry name" value="GAF_2"/>
    <property type="match status" value="1"/>
</dbReference>
<dbReference type="InterPro" id="IPR036457">
    <property type="entry name" value="PPM-type-like_dom_sf"/>
</dbReference>
<dbReference type="InterPro" id="IPR003660">
    <property type="entry name" value="HAMP_dom"/>
</dbReference>
<evidence type="ECO:0000259" key="6">
    <source>
        <dbReference type="PROSITE" id="PS51746"/>
    </source>
</evidence>
<dbReference type="InterPro" id="IPR001932">
    <property type="entry name" value="PPM-type_phosphatase-like_dom"/>
</dbReference>
<dbReference type="SMART" id="SM00331">
    <property type="entry name" value="PP2C_SIG"/>
    <property type="match status" value="1"/>
</dbReference>
<dbReference type="RefSeq" id="WP_170179171.1">
    <property type="nucleotide sequence ID" value="NZ_RBIL01000001.1"/>
</dbReference>
<sequence length="771" mass="80716">MRRSWGLRFRVLAAAGTIAVVAAITFAVLLAALVDQQRAAGPARNTTDALVGTQRVYRLSLDLQSAARGYLIAPDQITLRPFEAAQRTLPPAVDALARVPNTPVQRARIDRLQRDLAAYRSFLATIVGRERVTAAQVDEGLARFAAVRDVLEAIERDELREQADRRAESAALRERAIVTASIGLAVLLALIGLISYGAVRAVVIPVGRLQRFARALGARRYGARLPEAGPPETVELAQAFNATAVSLEAAEAELRRIGERHLAELDAVFGEAPLGLAFVDPELRYLRVNEALARMNGRPAAAHVGERVGHPDAVAALERVLATGTAVLDVEIAVDGRRYAASYFPVRAGGDAPVAVGAAVSDIEARRQAEEARERLQHATAALAAAVTAPDVARATVTEARATLESDGAALLLVRGEWLELAAVEGLNPEAHGRLAQVPLDAQRPTAEAVRTGRAVHVRDADEMRERFPVLAGKVPALVALPLVASGETLGVLLIDFTRPRTLDASARELLETLAAQCAVALARAQLYERERDVAQTLQASLLPREVPAIPGLDLDARLNAGAPGIDVGGDFYDVFAIAPGAWGIAIGDVCGKGVDAAALTALARHTVRAAAVQGLAPSAVLGALNRAVLAEGRPGQFLTAIFARVVARADGGFALTVACGGHPPPVLLDASGTAKPLDVKGTLLGVLDDPHVQDVTAALERGDTLLLYTDGLTEAGAPAVTMSTEQVAELLRSARGGSAADTAERCLQAAARAGGGVVRDDVAVVVGQVV</sequence>
<dbReference type="InterPro" id="IPR007891">
    <property type="entry name" value="CHASE3"/>
</dbReference>
<dbReference type="SMART" id="SM00304">
    <property type="entry name" value="HAMP"/>
    <property type="match status" value="1"/>
</dbReference>
<keyword evidence="8" id="KW-1185">Reference proteome</keyword>
<dbReference type="PANTHER" id="PTHR43156">
    <property type="entry name" value="STAGE II SPORULATION PROTEIN E-RELATED"/>
    <property type="match status" value="1"/>
</dbReference>
<dbReference type="Pfam" id="PF08448">
    <property type="entry name" value="PAS_4"/>
    <property type="match status" value="1"/>
</dbReference>
<evidence type="ECO:0000256" key="3">
    <source>
        <dbReference type="ARBA" id="ARBA00022989"/>
    </source>
</evidence>
<dbReference type="InterPro" id="IPR003018">
    <property type="entry name" value="GAF"/>
</dbReference>
<dbReference type="Pfam" id="PF05227">
    <property type="entry name" value="CHASE3"/>
    <property type="match status" value="1"/>
</dbReference>
<dbReference type="InterPro" id="IPR035965">
    <property type="entry name" value="PAS-like_dom_sf"/>
</dbReference>
<dbReference type="Gene3D" id="3.30.450.40">
    <property type="match status" value="1"/>
</dbReference>
<dbReference type="InterPro" id="IPR052016">
    <property type="entry name" value="Bact_Sigma-Reg"/>
</dbReference>
<comment type="caution">
    <text evidence="7">The sequence shown here is derived from an EMBL/GenBank/DDBJ whole genome shotgun (WGS) entry which is preliminary data.</text>
</comment>
<dbReference type="Gene3D" id="6.10.340.10">
    <property type="match status" value="1"/>
</dbReference>
<accession>A0A660LKB6</accession>
<evidence type="ECO:0000313" key="8">
    <source>
        <dbReference type="Proteomes" id="UP000278962"/>
    </source>
</evidence>
<dbReference type="PROSITE" id="PS51746">
    <property type="entry name" value="PPM_2"/>
    <property type="match status" value="1"/>
</dbReference>
<proteinExistence type="predicted"/>
<dbReference type="GO" id="GO:0016020">
    <property type="term" value="C:membrane"/>
    <property type="evidence" value="ECO:0007669"/>
    <property type="project" value="InterPro"/>
</dbReference>
<evidence type="ECO:0000256" key="4">
    <source>
        <dbReference type="SAM" id="Phobius"/>
    </source>
</evidence>
<protein>
    <submittedName>
        <fullName evidence="7">Serine phosphatase RsbU (Regulator of sigma subunit)</fullName>
    </submittedName>
</protein>
<dbReference type="SUPFAM" id="SSF55785">
    <property type="entry name" value="PYP-like sensor domain (PAS domain)"/>
    <property type="match status" value="1"/>
</dbReference>
<keyword evidence="1 4" id="KW-0812">Transmembrane</keyword>
<keyword evidence="4" id="KW-0472">Membrane</keyword>
<evidence type="ECO:0000313" key="7">
    <source>
        <dbReference type="EMBL" id="RKQ93681.1"/>
    </source>
</evidence>
<organism evidence="7 8">
    <name type="scientific">Solirubrobacter pauli</name>
    <dbReference type="NCBI Taxonomy" id="166793"/>
    <lineage>
        <taxon>Bacteria</taxon>
        <taxon>Bacillati</taxon>
        <taxon>Actinomycetota</taxon>
        <taxon>Thermoleophilia</taxon>
        <taxon>Solirubrobacterales</taxon>
        <taxon>Solirubrobacteraceae</taxon>
        <taxon>Solirubrobacter</taxon>
    </lineage>
</organism>
<feature type="transmembrane region" description="Helical" evidence="4">
    <location>
        <begin position="12"/>
        <end position="34"/>
    </location>
</feature>
<name>A0A660LKB6_9ACTN</name>
<dbReference type="GO" id="GO:0007165">
    <property type="term" value="P:signal transduction"/>
    <property type="evidence" value="ECO:0007669"/>
    <property type="project" value="InterPro"/>
</dbReference>
<evidence type="ECO:0000259" key="5">
    <source>
        <dbReference type="PROSITE" id="PS50885"/>
    </source>
</evidence>
<dbReference type="InterPro" id="IPR029016">
    <property type="entry name" value="GAF-like_dom_sf"/>
</dbReference>
<dbReference type="PROSITE" id="PS50885">
    <property type="entry name" value="HAMP"/>
    <property type="match status" value="1"/>
</dbReference>
<dbReference type="SUPFAM" id="SSF81606">
    <property type="entry name" value="PP2C-like"/>
    <property type="match status" value="1"/>
</dbReference>
<dbReference type="Gene3D" id="3.30.450.20">
    <property type="entry name" value="PAS domain"/>
    <property type="match status" value="1"/>
</dbReference>
<dbReference type="CDD" id="cd06225">
    <property type="entry name" value="HAMP"/>
    <property type="match status" value="1"/>
</dbReference>
<dbReference type="SMART" id="SM00065">
    <property type="entry name" value="GAF"/>
    <property type="match status" value="1"/>
</dbReference>
<keyword evidence="2" id="KW-0378">Hydrolase</keyword>
<dbReference type="GO" id="GO:0016791">
    <property type="term" value="F:phosphatase activity"/>
    <property type="evidence" value="ECO:0007669"/>
    <property type="project" value="TreeGrafter"/>
</dbReference>
<dbReference type="AlphaFoldDB" id="A0A660LKB6"/>
<gene>
    <name evidence="7" type="ORF">C8N24_3552</name>
</gene>
<dbReference type="SUPFAM" id="SSF55781">
    <property type="entry name" value="GAF domain-like"/>
    <property type="match status" value="1"/>
</dbReference>
<evidence type="ECO:0000256" key="1">
    <source>
        <dbReference type="ARBA" id="ARBA00022692"/>
    </source>
</evidence>
<evidence type="ECO:0000256" key="2">
    <source>
        <dbReference type="ARBA" id="ARBA00022801"/>
    </source>
</evidence>
<dbReference type="EMBL" id="RBIL01000001">
    <property type="protein sequence ID" value="RKQ93681.1"/>
    <property type="molecule type" value="Genomic_DNA"/>
</dbReference>